<dbReference type="Pfam" id="PF04139">
    <property type="entry name" value="Rad9"/>
    <property type="match status" value="1"/>
</dbReference>
<keyword evidence="2" id="KW-0227">DNA damage</keyword>
<protein>
    <recommendedName>
        <fullName evidence="2">DNA repair protein rad9</fullName>
    </recommendedName>
</protein>
<dbReference type="PIRSF" id="PIRSF009303">
    <property type="entry name" value="Cell_cycle_RAD9"/>
    <property type="match status" value="1"/>
</dbReference>
<sequence>MATLSFSLNPSALTRFHGALNCLAKFSDSVSIEAEYDQLRLSALNSTKTAYSSFLFDANKFFSRFSFSIRRGDPRNPSSDRFSCQIYLKALLSVFKGRAVDSRDKDTAIERCEVDLIDTPDQAECRLVIKMLCGKGVIKSYRLTYESVAIQHAIFDKARSRNQWKIESKFLREIIEHFSHSAEQLDIYPEGSKAVFTSFTTKVTDGREVLKQPVHTSVTIDKRDFEDFLVEENLHVAINVKDFKAIIIHAESTKAAITARYTRPCRPLQLAYESEGMVCEFTLMTRGEQDEESGDGSPPATQSSARPPPRPVQISNTPTTERVPSLPSRSARSSAKPPAEKSGQLDSLLKSSAYMDFDSLFVPVDDDRQWDEPNYEDDTEDKLGWDASADLGESNINSEKGKTGNESVPVTEQRQEHNIVEDEQAIPPTQRMSQIRGLGLFD</sequence>
<keyword evidence="5" id="KW-1185">Reference proteome</keyword>
<dbReference type="Gene3D" id="3.70.10.10">
    <property type="match status" value="1"/>
</dbReference>
<dbReference type="GO" id="GO:0071479">
    <property type="term" value="P:cellular response to ionizing radiation"/>
    <property type="evidence" value="ECO:0007669"/>
    <property type="project" value="TreeGrafter"/>
</dbReference>
<evidence type="ECO:0000313" key="5">
    <source>
        <dbReference type="Proteomes" id="UP000243515"/>
    </source>
</evidence>
<organism evidence="4 5">
    <name type="scientific">Elaphomyces granulatus</name>
    <dbReference type="NCBI Taxonomy" id="519963"/>
    <lineage>
        <taxon>Eukaryota</taxon>
        <taxon>Fungi</taxon>
        <taxon>Dikarya</taxon>
        <taxon>Ascomycota</taxon>
        <taxon>Pezizomycotina</taxon>
        <taxon>Eurotiomycetes</taxon>
        <taxon>Eurotiomycetidae</taxon>
        <taxon>Eurotiales</taxon>
        <taxon>Elaphomycetaceae</taxon>
        <taxon>Elaphomyces</taxon>
    </lineage>
</organism>
<dbReference type="InterPro" id="IPR046938">
    <property type="entry name" value="DNA_clamp_sf"/>
</dbReference>
<dbReference type="GO" id="GO:0030896">
    <property type="term" value="C:checkpoint clamp complex"/>
    <property type="evidence" value="ECO:0007669"/>
    <property type="project" value="UniProtKB-UniRule"/>
</dbReference>
<feature type="compositionally biased region" description="Polar residues" evidence="3">
    <location>
        <begin position="394"/>
        <end position="412"/>
    </location>
</feature>
<dbReference type="PANTHER" id="PTHR15237">
    <property type="entry name" value="DNA REPAIR PROTEIN RAD9"/>
    <property type="match status" value="1"/>
</dbReference>
<feature type="compositionally biased region" description="Low complexity" evidence="3">
    <location>
        <begin position="324"/>
        <end position="342"/>
    </location>
</feature>
<dbReference type="EMBL" id="NPHW01002631">
    <property type="protein sequence ID" value="OXV11051.1"/>
    <property type="molecule type" value="Genomic_DNA"/>
</dbReference>
<dbReference type="Proteomes" id="UP000243515">
    <property type="component" value="Unassembled WGS sequence"/>
</dbReference>
<feature type="region of interest" description="Disordered" evidence="3">
    <location>
        <begin position="365"/>
        <end position="442"/>
    </location>
</feature>
<dbReference type="PANTHER" id="PTHR15237:SF0">
    <property type="entry name" value="CELL CYCLE CHECKPOINT CONTROL PROTEIN"/>
    <property type="match status" value="1"/>
</dbReference>
<evidence type="ECO:0000256" key="3">
    <source>
        <dbReference type="SAM" id="MobiDB-lite"/>
    </source>
</evidence>
<dbReference type="AlphaFoldDB" id="A0A232M3Q8"/>
<dbReference type="SUPFAM" id="SSF55979">
    <property type="entry name" value="DNA clamp"/>
    <property type="match status" value="1"/>
</dbReference>
<dbReference type="InterPro" id="IPR007268">
    <property type="entry name" value="Rad9/Ddc1"/>
</dbReference>
<feature type="region of interest" description="Disordered" evidence="3">
    <location>
        <begin position="287"/>
        <end position="345"/>
    </location>
</feature>
<evidence type="ECO:0000256" key="1">
    <source>
        <dbReference type="ARBA" id="ARBA00008494"/>
    </source>
</evidence>
<dbReference type="InterPro" id="IPR026584">
    <property type="entry name" value="Rad9"/>
</dbReference>
<proteinExistence type="inferred from homology"/>
<reference evidence="4 5" key="1">
    <citation type="journal article" date="2015" name="Environ. Microbiol.">
        <title>Metagenome sequence of Elaphomyces granulatus from sporocarp tissue reveals Ascomycota ectomycorrhizal fingerprints of genome expansion and a Proteobacteria-rich microbiome.</title>
        <authorList>
            <person name="Quandt C.A."/>
            <person name="Kohler A."/>
            <person name="Hesse C.N."/>
            <person name="Sharpton T.J."/>
            <person name="Martin F."/>
            <person name="Spatafora J.W."/>
        </authorList>
    </citation>
    <scope>NUCLEOTIDE SEQUENCE [LARGE SCALE GENOMIC DNA]</scope>
    <source>
        <strain evidence="4 5">OSC145934</strain>
    </source>
</reference>
<comment type="caution">
    <text evidence="4">The sequence shown here is derived from an EMBL/GenBank/DDBJ whole genome shotgun (WGS) entry which is preliminary data.</text>
</comment>
<evidence type="ECO:0000256" key="2">
    <source>
        <dbReference type="PIRNR" id="PIRNR009303"/>
    </source>
</evidence>
<gene>
    <name evidence="4" type="ORF">Egran_01187</name>
</gene>
<dbReference type="GO" id="GO:0031573">
    <property type="term" value="P:mitotic intra-S DNA damage checkpoint signaling"/>
    <property type="evidence" value="ECO:0007669"/>
    <property type="project" value="TreeGrafter"/>
</dbReference>
<dbReference type="GO" id="GO:0000076">
    <property type="term" value="P:DNA replication checkpoint signaling"/>
    <property type="evidence" value="ECO:0007669"/>
    <property type="project" value="TreeGrafter"/>
</dbReference>
<dbReference type="GO" id="GO:0006281">
    <property type="term" value="P:DNA repair"/>
    <property type="evidence" value="ECO:0007669"/>
    <property type="project" value="UniProtKB-UniRule"/>
</dbReference>
<comment type="similarity">
    <text evidence="1 2">Belongs to the rad9 family.</text>
</comment>
<accession>A0A232M3Q8</accession>
<evidence type="ECO:0000313" key="4">
    <source>
        <dbReference type="EMBL" id="OXV11051.1"/>
    </source>
</evidence>
<feature type="compositionally biased region" description="Polar residues" evidence="3">
    <location>
        <begin position="313"/>
        <end position="322"/>
    </location>
</feature>
<name>A0A232M3Q8_9EURO</name>
<dbReference type="OrthoDB" id="60092at2759"/>
<comment type="function">
    <text evidence="2">Acts in DNA repair and mutagenesis. Involved in promoting resistance to ionizing radiation and UV light, as well as regulating cell cycle progression after irradiation.</text>
</comment>